<keyword evidence="6 8" id="KW-0342">GTP-binding</keyword>
<evidence type="ECO:0000256" key="8">
    <source>
        <dbReference type="HAMAP-Rule" id="MF_00316"/>
    </source>
</evidence>
<dbReference type="GO" id="GO:0046872">
    <property type="term" value="F:metal ion binding"/>
    <property type="evidence" value="ECO:0007669"/>
    <property type="project" value="UniProtKB-KW"/>
</dbReference>
<dbReference type="EMBL" id="FODE01000010">
    <property type="protein sequence ID" value="SEN58823.1"/>
    <property type="molecule type" value="Genomic_DNA"/>
</dbReference>
<comment type="catalytic activity">
    <reaction evidence="8">
        <text>Mo-molybdopterin + GTP + H(+) = Mo-molybdopterin guanine dinucleotide + diphosphate</text>
        <dbReference type="Rhea" id="RHEA:34243"/>
        <dbReference type="ChEBI" id="CHEBI:15378"/>
        <dbReference type="ChEBI" id="CHEBI:33019"/>
        <dbReference type="ChEBI" id="CHEBI:37565"/>
        <dbReference type="ChEBI" id="CHEBI:71302"/>
        <dbReference type="ChEBI" id="CHEBI:71310"/>
        <dbReference type="EC" id="2.7.7.77"/>
    </reaction>
</comment>
<dbReference type="HAMAP" id="MF_00316">
    <property type="entry name" value="MobA"/>
    <property type="match status" value="1"/>
</dbReference>
<dbReference type="RefSeq" id="WP_244519164.1">
    <property type="nucleotide sequence ID" value="NZ_CP067124.1"/>
</dbReference>
<feature type="binding site" evidence="8">
    <location>
        <position position="108"/>
    </location>
    <ligand>
        <name>GTP</name>
        <dbReference type="ChEBI" id="CHEBI:37565"/>
    </ligand>
</feature>
<feature type="binding site" evidence="8">
    <location>
        <begin position="16"/>
        <end position="18"/>
    </location>
    <ligand>
        <name>GTP</name>
        <dbReference type="ChEBI" id="CHEBI:37565"/>
    </ligand>
</feature>
<dbReference type="InterPro" id="IPR025877">
    <property type="entry name" value="MobA-like_NTP_Trfase"/>
</dbReference>
<comment type="cofactor">
    <cofactor evidence="8">
        <name>Mg(2+)</name>
        <dbReference type="ChEBI" id="CHEBI:18420"/>
    </cofactor>
</comment>
<protein>
    <recommendedName>
        <fullName evidence="8">Molybdenum cofactor guanylyltransferase</fullName>
        <shortName evidence="8">MoCo guanylyltransferase</shortName>
        <ecNumber evidence="8">2.7.7.77</ecNumber>
    </recommendedName>
    <alternativeName>
        <fullName evidence="8">GTP:molybdopterin guanylyltransferase</fullName>
    </alternativeName>
    <alternativeName>
        <fullName evidence="8">Mo-MPT guanylyltransferase</fullName>
    </alternativeName>
    <alternativeName>
        <fullName evidence="8">Molybdopterin guanylyltransferase</fullName>
    </alternativeName>
    <alternativeName>
        <fullName evidence="8">Molybdopterin-guanine dinucleotide synthase</fullName>
        <shortName evidence="8">MGD synthase</shortName>
    </alternativeName>
</protein>
<feature type="binding site" evidence="8">
    <location>
        <position position="57"/>
    </location>
    <ligand>
        <name>GTP</name>
        <dbReference type="ChEBI" id="CHEBI:37565"/>
    </ligand>
</feature>
<organism evidence="10 11">
    <name type="scientific">Paracoccus alcaliphilus</name>
    <dbReference type="NCBI Taxonomy" id="34002"/>
    <lineage>
        <taxon>Bacteria</taxon>
        <taxon>Pseudomonadati</taxon>
        <taxon>Pseudomonadota</taxon>
        <taxon>Alphaproteobacteria</taxon>
        <taxon>Rhodobacterales</taxon>
        <taxon>Paracoccaceae</taxon>
        <taxon>Paracoccus</taxon>
    </lineage>
</organism>
<comment type="domain">
    <text evidence="8">The N-terminal domain determines nucleotide recognition and specific binding, while the C-terminal domain determines the specific binding to the target protein.</text>
</comment>
<dbReference type="PANTHER" id="PTHR19136:SF81">
    <property type="entry name" value="MOLYBDENUM COFACTOR GUANYLYLTRANSFERASE"/>
    <property type="match status" value="1"/>
</dbReference>
<dbReference type="NCBIfam" id="TIGR02665">
    <property type="entry name" value="molyb_mobA"/>
    <property type="match status" value="1"/>
</dbReference>
<dbReference type="Proteomes" id="UP000199054">
    <property type="component" value="Unassembled WGS sequence"/>
</dbReference>
<dbReference type="CDD" id="cd02503">
    <property type="entry name" value="MobA"/>
    <property type="match status" value="1"/>
</dbReference>
<keyword evidence="5 8" id="KW-0460">Magnesium</keyword>
<keyword evidence="10" id="KW-0548">Nucleotidyltransferase</keyword>
<feature type="binding site" evidence="8">
    <location>
        <position position="75"/>
    </location>
    <ligand>
        <name>GTP</name>
        <dbReference type="ChEBI" id="CHEBI:37565"/>
    </ligand>
</feature>
<comment type="subunit">
    <text evidence="8">Monomer.</text>
</comment>
<feature type="binding site" evidence="8">
    <location>
        <position position="29"/>
    </location>
    <ligand>
        <name>GTP</name>
        <dbReference type="ChEBI" id="CHEBI:37565"/>
    </ligand>
</feature>
<dbReference type="GO" id="GO:0061603">
    <property type="term" value="F:molybdenum cofactor guanylyltransferase activity"/>
    <property type="evidence" value="ECO:0007669"/>
    <property type="project" value="UniProtKB-EC"/>
</dbReference>
<evidence type="ECO:0000259" key="9">
    <source>
        <dbReference type="Pfam" id="PF12804"/>
    </source>
</evidence>
<dbReference type="SUPFAM" id="SSF53448">
    <property type="entry name" value="Nucleotide-diphospho-sugar transferases"/>
    <property type="match status" value="1"/>
</dbReference>
<evidence type="ECO:0000313" key="10">
    <source>
        <dbReference type="EMBL" id="SEN58823.1"/>
    </source>
</evidence>
<comment type="subcellular location">
    <subcellularLocation>
        <location evidence="8">Cytoplasm</location>
    </subcellularLocation>
</comment>
<dbReference type="Gene3D" id="3.90.550.10">
    <property type="entry name" value="Spore Coat Polysaccharide Biosynthesis Protein SpsA, Chain A"/>
    <property type="match status" value="1"/>
</dbReference>
<keyword evidence="11" id="KW-1185">Reference proteome</keyword>
<gene>
    <name evidence="8" type="primary">mobA</name>
    <name evidence="10" type="ORF">SAMN04489859_101064</name>
</gene>
<dbReference type="Pfam" id="PF12804">
    <property type="entry name" value="NTP_transf_3"/>
    <property type="match status" value="1"/>
</dbReference>
<dbReference type="STRING" id="34002.SAMN04489859_101064"/>
<reference evidence="10 11" key="1">
    <citation type="submission" date="2016-10" db="EMBL/GenBank/DDBJ databases">
        <authorList>
            <person name="de Groot N.N."/>
        </authorList>
    </citation>
    <scope>NUCLEOTIDE SEQUENCE [LARGE SCALE GENOMIC DNA]</scope>
    <source>
        <strain evidence="10 11">DSM 8512</strain>
    </source>
</reference>
<keyword evidence="3 8" id="KW-0479">Metal-binding</keyword>
<proteinExistence type="inferred from homology"/>
<dbReference type="InterPro" id="IPR029044">
    <property type="entry name" value="Nucleotide-diphossugar_trans"/>
</dbReference>
<dbReference type="GO" id="GO:1902758">
    <property type="term" value="P:bis(molybdopterin guanine dinucleotide)molybdenum biosynthetic process"/>
    <property type="evidence" value="ECO:0007669"/>
    <property type="project" value="TreeGrafter"/>
</dbReference>
<evidence type="ECO:0000256" key="1">
    <source>
        <dbReference type="ARBA" id="ARBA00022490"/>
    </source>
</evidence>
<sequence>MNDDATSTGKFPAMILAGGLSRRMGGGDKGLRLIAGRSLIAHLIDRLAPQCGPLALNANGDPARFAELGLPVLADSVADHPGPLAGILAAMDWAAGLGAPAVLTAAADTPFPPLDLAQRLAQAQQGAGPAIAASRDAGGELRDHPIFGLWPVALRDGLRRALADGERRVTDFTRRHDTGRAIWDGQPHDPFFNINHPGDLIRAEAIAGLGG</sequence>
<evidence type="ECO:0000313" key="11">
    <source>
        <dbReference type="Proteomes" id="UP000199054"/>
    </source>
</evidence>
<dbReference type="AlphaFoldDB" id="A0A1H8HRW6"/>
<feature type="binding site" evidence="8">
    <location>
        <position position="108"/>
    </location>
    <ligand>
        <name>Mg(2+)</name>
        <dbReference type="ChEBI" id="CHEBI:18420"/>
    </ligand>
</feature>
<evidence type="ECO:0000256" key="3">
    <source>
        <dbReference type="ARBA" id="ARBA00022723"/>
    </source>
</evidence>
<feature type="domain" description="MobA-like NTP transferase" evidence="9">
    <location>
        <begin position="13"/>
        <end position="176"/>
    </location>
</feature>
<keyword evidence="2 8" id="KW-0808">Transferase</keyword>
<comment type="function">
    <text evidence="8">Transfers a GMP moiety from GTP to Mo-molybdopterin (Mo-MPT) cofactor (Moco or molybdenum cofactor) to form Mo-molybdopterin guanine dinucleotide (Mo-MGD) cofactor.</text>
</comment>
<dbReference type="EC" id="2.7.7.77" evidence="8"/>
<evidence type="ECO:0000256" key="4">
    <source>
        <dbReference type="ARBA" id="ARBA00022741"/>
    </source>
</evidence>
<comment type="similarity">
    <text evidence="8">Belongs to the MobA family.</text>
</comment>
<keyword evidence="4 8" id="KW-0547">Nucleotide-binding</keyword>
<evidence type="ECO:0000256" key="2">
    <source>
        <dbReference type="ARBA" id="ARBA00022679"/>
    </source>
</evidence>
<dbReference type="PANTHER" id="PTHR19136">
    <property type="entry name" value="MOLYBDENUM COFACTOR GUANYLYLTRANSFERASE"/>
    <property type="match status" value="1"/>
</dbReference>
<evidence type="ECO:0000256" key="7">
    <source>
        <dbReference type="ARBA" id="ARBA00023150"/>
    </source>
</evidence>
<keyword evidence="1 8" id="KW-0963">Cytoplasm</keyword>
<accession>A0A1H8HRW6</accession>
<evidence type="ECO:0000256" key="5">
    <source>
        <dbReference type="ARBA" id="ARBA00022842"/>
    </source>
</evidence>
<dbReference type="InterPro" id="IPR013482">
    <property type="entry name" value="Molybde_CF_guanTrfase"/>
</dbReference>
<name>A0A1H8HRW6_9RHOB</name>
<dbReference type="GO" id="GO:0005525">
    <property type="term" value="F:GTP binding"/>
    <property type="evidence" value="ECO:0007669"/>
    <property type="project" value="UniProtKB-UniRule"/>
</dbReference>
<dbReference type="GO" id="GO:0005737">
    <property type="term" value="C:cytoplasm"/>
    <property type="evidence" value="ECO:0007669"/>
    <property type="project" value="UniProtKB-SubCell"/>
</dbReference>
<evidence type="ECO:0000256" key="6">
    <source>
        <dbReference type="ARBA" id="ARBA00023134"/>
    </source>
</evidence>
<keyword evidence="7 8" id="KW-0501">Molybdenum cofactor biosynthesis</keyword>